<dbReference type="Gene3D" id="1.10.1740.10">
    <property type="match status" value="1"/>
</dbReference>
<evidence type="ECO:0000256" key="4">
    <source>
        <dbReference type="ARBA" id="ARBA00022857"/>
    </source>
</evidence>
<dbReference type="InterPro" id="IPR013512">
    <property type="entry name" value="DXP_reductoisomerase_N"/>
</dbReference>
<feature type="domain" description="1-deoxy-D-xylulose 5-phosphate reductoisomerase N-terminal" evidence="10">
    <location>
        <begin position="4"/>
        <end position="127"/>
    </location>
</feature>
<keyword evidence="9" id="KW-0460">Magnesium</keyword>
<dbReference type="GO" id="GO:0070402">
    <property type="term" value="F:NADPH binding"/>
    <property type="evidence" value="ECO:0007669"/>
    <property type="project" value="InterPro"/>
</dbReference>
<keyword evidence="3 9" id="KW-0479">Metal-binding</keyword>
<feature type="binding site" evidence="9">
    <location>
        <position position="216"/>
    </location>
    <ligand>
        <name>1-deoxy-D-xylulose 5-phosphate</name>
        <dbReference type="ChEBI" id="CHEBI:57792"/>
    </ligand>
</feature>
<comment type="similarity">
    <text evidence="2 9">Belongs to the DXR family.</text>
</comment>
<dbReference type="UniPathway" id="UPA00056">
    <property type="reaction ID" value="UER00092"/>
</dbReference>
<dbReference type="GO" id="GO:0051484">
    <property type="term" value="P:isopentenyl diphosphate biosynthetic process, methylerythritol 4-phosphate pathway involved in terpenoid biosynthetic process"/>
    <property type="evidence" value="ECO:0007669"/>
    <property type="project" value="TreeGrafter"/>
</dbReference>
<keyword evidence="6 9" id="KW-0464">Manganese</keyword>
<evidence type="ECO:0000256" key="7">
    <source>
        <dbReference type="ARBA" id="ARBA00023229"/>
    </source>
</evidence>
<feature type="binding site" evidence="9">
    <location>
        <position position="36"/>
    </location>
    <ligand>
        <name>NADPH</name>
        <dbReference type="ChEBI" id="CHEBI:57783"/>
    </ligand>
</feature>
<dbReference type="EC" id="1.1.1.267" evidence="9"/>
<evidence type="ECO:0000259" key="11">
    <source>
        <dbReference type="Pfam" id="PF08436"/>
    </source>
</evidence>
<comment type="caution">
    <text evidence="13">The sequence shown here is derived from an EMBL/GenBank/DDBJ whole genome shotgun (WGS) entry which is preliminary data.</text>
</comment>
<dbReference type="NCBIfam" id="TIGR00243">
    <property type="entry name" value="Dxr"/>
    <property type="match status" value="1"/>
</dbReference>
<dbReference type="GO" id="GO:0030604">
    <property type="term" value="F:1-deoxy-D-xylulose-5-phosphate reductoisomerase activity"/>
    <property type="evidence" value="ECO:0007669"/>
    <property type="project" value="UniProtKB-UniRule"/>
</dbReference>
<keyword evidence="5 9" id="KW-0560">Oxidoreductase</keyword>
<evidence type="ECO:0000256" key="3">
    <source>
        <dbReference type="ARBA" id="ARBA00022723"/>
    </source>
</evidence>
<dbReference type="PANTHER" id="PTHR30525:SF0">
    <property type="entry name" value="1-DEOXY-D-XYLULOSE 5-PHOSPHATE REDUCTOISOMERASE, CHLOROPLASTIC"/>
    <property type="match status" value="1"/>
</dbReference>
<dbReference type="AlphaFoldDB" id="A0A265E9S6"/>
<comment type="function">
    <text evidence="9">Catalyzes the NADPH-dependent rearrangement and reduction of 1-deoxy-D-xylulose-5-phosphate (DXP) to 2-C-methyl-D-erythritol 4-phosphate (MEP).</text>
</comment>
<dbReference type="Pfam" id="PF08436">
    <property type="entry name" value="DXP_redisom_C"/>
    <property type="match status" value="1"/>
</dbReference>
<dbReference type="HAMAP" id="MF_00183">
    <property type="entry name" value="DXP_reductoisom"/>
    <property type="match status" value="1"/>
</dbReference>
<comment type="catalytic activity">
    <reaction evidence="8">
        <text>2-C-methyl-D-erythritol 4-phosphate + NADP(+) = 1-deoxy-D-xylulose 5-phosphate + NADPH + H(+)</text>
        <dbReference type="Rhea" id="RHEA:13717"/>
        <dbReference type="ChEBI" id="CHEBI:15378"/>
        <dbReference type="ChEBI" id="CHEBI:57783"/>
        <dbReference type="ChEBI" id="CHEBI:57792"/>
        <dbReference type="ChEBI" id="CHEBI:58262"/>
        <dbReference type="ChEBI" id="CHEBI:58349"/>
        <dbReference type="EC" id="1.1.1.267"/>
    </reaction>
    <physiologicalReaction direction="right-to-left" evidence="8">
        <dbReference type="Rhea" id="RHEA:13719"/>
    </physiologicalReaction>
</comment>
<feature type="binding site" evidence="9">
    <location>
        <position position="119"/>
    </location>
    <ligand>
        <name>NADPH</name>
        <dbReference type="ChEBI" id="CHEBI:57783"/>
    </ligand>
</feature>
<dbReference type="PIRSF" id="PIRSF006205">
    <property type="entry name" value="Dxp_reductismrs"/>
    <property type="match status" value="1"/>
</dbReference>
<gene>
    <name evidence="9" type="primary">dxr</name>
    <name evidence="13" type="ORF">CFN03_03475</name>
</gene>
<evidence type="ECO:0000313" key="14">
    <source>
        <dbReference type="Proteomes" id="UP000216682"/>
    </source>
</evidence>
<proteinExistence type="inferred from homology"/>
<feature type="binding site" evidence="9">
    <location>
        <position position="207"/>
    </location>
    <ligand>
        <name>1-deoxy-D-xylulose 5-phosphate</name>
        <dbReference type="ChEBI" id="CHEBI:57792"/>
    </ligand>
</feature>
<dbReference type="InterPro" id="IPR013644">
    <property type="entry name" value="DXP_reductoisomerase_C"/>
</dbReference>
<dbReference type="SUPFAM" id="SSF69055">
    <property type="entry name" value="1-deoxy-D-xylulose-5-phosphate reductoisomerase, C-terminal domain"/>
    <property type="match status" value="1"/>
</dbReference>
<dbReference type="GO" id="GO:0030145">
    <property type="term" value="F:manganese ion binding"/>
    <property type="evidence" value="ECO:0007669"/>
    <property type="project" value="TreeGrafter"/>
</dbReference>
<feature type="binding site" evidence="9">
    <location>
        <position position="11"/>
    </location>
    <ligand>
        <name>NADPH</name>
        <dbReference type="ChEBI" id="CHEBI:57783"/>
    </ligand>
</feature>
<feature type="binding site" evidence="9">
    <location>
        <position position="216"/>
    </location>
    <ligand>
        <name>Mn(2+)</name>
        <dbReference type="ChEBI" id="CHEBI:29035"/>
    </ligand>
</feature>
<feature type="binding site" evidence="9">
    <location>
        <position position="147"/>
    </location>
    <ligand>
        <name>1-deoxy-D-xylulose 5-phosphate</name>
        <dbReference type="ChEBI" id="CHEBI:57792"/>
    </ligand>
</feature>
<feature type="binding site" evidence="9">
    <location>
        <position position="194"/>
    </location>
    <ligand>
        <name>1-deoxy-D-xylulose 5-phosphate</name>
        <dbReference type="ChEBI" id="CHEBI:57792"/>
    </ligand>
</feature>
<feature type="binding site" evidence="9">
    <location>
        <position position="213"/>
    </location>
    <ligand>
        <name>1-deoxy-D-xylulose 5-phosphate</name>
        <dbReference type="ChEBI" id="CHEBI:57792"/>
    </ligand>
</feature>
<feature type="binding site" evidence="9">
    <location>
        <position position="13"/>
    </location>
    <ligand>
        <name>NADPH</name>
        <dbReference type="ChEBI" id="CHEBI:57783"/>
    </ligand>
</feature>
<feature type="domain" description="1-deoxy-D-xylulose 5-phosphate reductoisomerase C-terminal" evidence="11">
    <location>
        <begin position="141"/>
        <end position="224"/>
    </location>
</feature>
<dbReference type="SUPFAM" id="SSF51735">
    <property type="entry name" value="NAD(P)-binding Rossmann-fold domains"/>
    <property type="match status" value="1"/>
</dbReference>
<feature type="binding site" evidence="9">
    <location>
        <position position="120"/>
    </location>
    <ligand>
        <name>1-deoxy-D-xylulose 5-phosphate</name>
        <dbReference type="ChEBI" id="CHEBI:57792"/>
    </ligand>
</feature>
<feature type="binding site" evidence="9">
    <location>
        <position position="121"/>
    </location>
    <ligand>
        <name>NADPH</name>
        <dbReference type="ChEBI" id="CHEBI:57783"/>
    </ligand>
</feature>
<feature type="binding site" evidence="9">
    <location>
        <position position="212"/>
    </location>
    <ligand>
        <name>1-deoxy-D-xylulose 5-phosphate</name>
        <dbReference type="ChEBI" id="CHEBI:57792"/>
    </ligand>
</feature>
<sequence length="374" mass="41562">MKKISILGATGSIGTQALAVIGNNPEHFELGSISIGTNIEALEKILESFRPKLVSVMKDTDRIELKSRYPDIDFTCGREGLMAVATDDADTLLTAVMGSVGLEPTLAAIDAGKDIALANKETLVAAGEIVMERAREKGVSIIPVDSEHSAIFQCLRGEDLREMKRIILTASGGSFRDLSREELRDVTLERALDHPNWSMGRKITIDSATMMNKGLEVIEAKWLFDAEVDQISTILHRESTIHSMVEFVDNSIMAQMGTPDMKTAIQFAFSHPKRLPMDNPMDFDALSQLNFKPMDLERFRMLALAYDALRTGGTMPAVMNAANEYAVNRFLEGEISFLEIEGMVESRMDGHEAVQNPDLDTILYYDRLYKSDMR</sequence>
<dbReference type="RefSeq" id="WP_094905790.1">
    <property type="nucleotide sequence ID" value="NZ_NPEZ01000001.1"/>
</dbReference>
<feature type="binding site" evidence="9">
    <location>
        <position position="10"/>
    </location>
    <ligand>
        <name>NADPH</name>
        <dbReference type="ChEBI" id="CHEBI:57783"/>
    </ligand>
</feature>
<keyword evidence="13" id="KW-0413">Isomerase</keyword>
<dbReference type="Gene3D" id="3.40.50.720">
    <property type="entry name" value="NAD(P)-binding Rossmann-like Domain"/>
    <property type="match status" value="1"/>
</dbReference>
<dbReference type="InterPro" id="IPR026877">
    <property type="entry name" value="DXPR_C"/>
</dbReference>
<dbReference type="InterPro" id="IPR036291">
    <property type="entry name" value="NAD(P)-bd_dom_sf"/>
</dbReference>
<accession>A0A265E9S6</accession>
<evidence type="ECO:0000256" key="2">
    <source>
        <dbReference type="ARBA" id="ARBA00006825"/>
    </source>
</evidence>
<dbReference type="NCBIfam" id="NF009114">
    <property type="entry name" value="PRK12464.1"/>
    <property type="match status" value="1"/>
</dbReference>
<dbReference type="Proteomes" id="UP000216682">
    <property type="component" value="Unassembled WGS sequence"/>
</dbReference>
<evidence type="ECO:0000256" key="9">
    <source>
        <dbReference type="HAMAP-Rule" id="MF_00183"/>
    </source>
</evidence>
<keyword evidence="4 9" id="KW-0521">NADP</keyword>
<feature type="binding site" evidence="9">
    <location>
        <position position="12"/>
    </location>
    <ligand>
        <name>NADPH</name>
        <dbReference type="ChEBI" id="CHEBI:57783"/>
    </ligand>
</feature>
<dbReference type="EMBL" id="NPEZ01000001">
    <property type="protein sequence ID" value="OZT78351.1"/>
    <property type="molecule type" value="Genomic_DNA"/>
</dbReference>
<dbReference type="Pfam" id="PF13288">
    <property type="entry name" value="DXPR_C"/>
    <property type="match status" value="1"/>
</dbReference>
<feature type="binding site" evidence="9">
    <location>
        <position position="38"/>
    </location>
    <ligand>
        <name>NADPH</name>
        <dbReference type="ChEBI" id="CHEBI:57783"/>
    </ligand>
</feature>
<comment type="caution">
    <text evidence="9">Lacks conserved residue(s) required for the propagation of feature annotation.</text>
</comment>
<dbReference type="InterPro" id="IPR036169">
    <property type="entry name" value="DXPR_C_sf"/>
</dbReference>
<evidence type="ECO:0000256" key="6">
    <source>
        <dbReference type="ARBA" id="ARBA00023211"/>
    </source>
</evidence>
<dbReference type="InterPro" id="IPR003821">
    <property type="entry name" value="DXP_reductoisomerase"/>
</dbReference>
<feature type="binding site" evidence="9">
    <location>
        <position position="146"/>
    </location>
    <ligand>
        <name>1-deoxy-D-xylulose 5-phosphate</name>
        <dbReference type="ChEBI" id="CHEBI:57792"/>
    </ligand>
</feature>
<evidence type="ECO:0000259" key="10">
    <source>
        <dbReference type="Pfam" id="PF02670"/>
    </source>
</evidence>
<dbReference type="Pfam" id="PF02670">
    <property type="entry name" value="DXP_reductoisom"/>
    <property type="match status" value="1"/>
</dbReference>
<feature type="binding site" evidence="9">
    <location>
        <position position="171"/>
    </location>
    <ligand>
        <name>1-deoxy-D-xylulose 5-phosphate</name>
        <dbReference type="ChEBI" id="CHEBI:57792"/>
    </ligand>
</feature>
<comment type="cofactor">
    <cofactor evidence="9">
        <name>Mg(2+)</name>
        <dbReference type="ChEBI" id="CHEBI:18420"/>
    </cofactor>
    <cofactor evidence="9">
        <name>Mn(2+)</name>
        <dbReference type="ChEBI" id="CHEBI:29035"/>
    </cofactor>
</comment>
<name>A0A265E9S6_9STAP</name>
<evidence type="ECO:0000259" key="12">
    <source>
        <dbReference type="Pfam" id="PF13288"/>
    </source>
</evidence>
<dbReference type="SUPFAM" id="SSF55347">
    <property type="entry name" value="Glyceraldehyde-3-phosphate dehydrogenase-like, C-terminal domain"/>
    <property type="match status" value="1"/>
</dbReference>
<dbReference type="PANTHER" id="PTHR30525">
    <property type="entry name" value="1-DEOXY-D-XYLULOSE 5-PHOSPHATE REDUCTOISOMERASE"/>
    <property type="match status" value="1"/>
</dbReference>
<evidence type="ECO:0000256" key="8">
    <source>
        <dbReference type="ARBA" id="ARBA00048543"/>
    </source>
</evidence>
<evidence type="ECO:0000313" key="13">
    <source>
        <dbReference type="EMBL" id="OZT78351.1"/>
    </source>
</evidence>
<feature type="binding site" evidence="9">
    <location>
        <position position="147"/>
    </location>
    <ligand>
        <name>Mn(2+)</name>
        <dbReference type="ChEBI" id="CHEBI:29035"/>
    </ligand>
</feature>
<feature type="binding site" evidence="9">
    <location>
        <position position="145"/>
    </location>
    <ligand>
        <name>Mn(2+)</name>
        <dbReference type="ChEBI" id="CHEBI:29035"/>
    </ligand>
</feature>
<dbReference type="GO" id="GO:0016853">
    <property type="term" value="F:isomerase activity"/>
    <property type="evidence" value="ECO:0007669"/>
    <property type="project" value="UniProtKB-KW"/>
</dbReference>
<reference evidence="13 14" key="1">
    <citation type="submission" date="2017-07" db="EMBL/GenBank/DDBJ databases">
        <title>Shotgun whole genome sequences of three halophilic bacterial isolates.</title>
        <authorList>
            <person name="Pozzo T."/>
            <person name="Higdon S.M."/>
            <person name="Quillaguaman J."/>
        </authorList>
    </citation>
    <scope>NUCLEOTIDE SEQUENCE [LARGE SCALE GENOMIC DNA]</scope>
    <source>
        <strain evidence="13 14">BU-1</strain>
    </source>
</reference>
<comment type="pathway">
    <text evidence="1 9">Isoprenoid biosynthesis; isopentenyl diphosphate biosynthesis via DXP pathway; isopentenyl diphosphate from 1-deoxy-D-xylulose 5-phosphate: step 1/6.</text>
</comment>
<protein>
    <recommendedName>
        <fullName evidence="9">1-deoxy-D-xylulose 5-phosphate reductoisomerase</fullName>
        <shortName evidence="9">DXP reductoisomerase</shortName>
        <ecNumber evidence="9">1.1.1.267</ecNumber>
    </recommendedName>
    <alternativeName>
        <fullName evidence="9">1-deoxyxylulose-5-phosphate reductoisomerase</fullName>
    </alternativeName>
    <alternativeName>
        <fullName evidence="9">2-C-methyl-D-erythritol 4-phosphate synthase</fullName>
    </alternativeName>
</protein>
<feature type="binding site" evidence="9">
    <location>
        <position position="200"/>
    </location>
    <ligand>
        <name>NADPH</name>
        <dbReference type="ChEBI" id="CHEBI:57783"/>
    </ligand>
</feature>
<feature type="domain" description="DXP reductoisomerase C-terminal" evidence="12">
    <location>
        <begin position="256"/>
        <end position="368"/>
    </location>
</feature>
<organism evidence="13 14">
    <name type="scientific">Salinicoccus roseus</name>
    <dbReference type="NCBI Taxonomy" id="45670"/>
    <lineage>
        <taxon>Bacteria</taxon>
        <taxon>Bacillati</taxon>
        <taxon>Bacillota</taxon>
        <taxon>Bacilli</taxon>
        <taxon>Bacillales</taxon>
        <taxon>Staphylococcaceae</taxon>
        <taxon>Salinicoccus</taxon>
    </lineage>
</organism>
<keyword evidence="7 9" id="KW-0414">Isoprene biosynthesis</keyword>
<evidence type="ECO:0000256" key="1">
    <source>
        <dbReference type="ARBA" id="ARBA00005094"/>
    </source>
</evidence>
<evidence type="ECO:0000256" key="5">
    <source>
        <dbReference type="ARBA" id="ARBA00023002"/>
    </source>
</evidence>
<dbReference type="FunFam" id="3.40.50.720:FF:000045">
    <property type="entry name" value="1-deoxy-D-xylulose 5-phosphate reductoisomerase"/>
    <property type="match status" value="1"/>
</dbReference>